<evidence type="ECO:0000313" key="3">
    <source>
        <dbReference type="Proteomes" id="UP000006437"/>
    </source>
</evidence>
<dbReference type="PATRIC" id="fig|796937.3.peg.1909"/>
<proteinExistence type="predicted"/>
<feature type="region of interest" description="Disordered" evidence="1">
    <location>
        <begin position="66"/>
        <end position="95"/>
    </location>
</feature>
<name>G9X2R7_9FIRM</name>
<accession>G9X2R7</accession>
<reference evidence="2 3" key="1">
    <citation type="submission" date="2011-08" db="EMBL/GenBank/DDBJ databases">
        <title>The Genome Sequence of Eubacteriaceae bacterium ACC19a.</title>
        <authorList>
            <consortium name="The Broad Institute Genome Sequencing Platform"/>
            <person name="Earl A."/>
            <person name="Ward D."/>
            <person name="Feldgarden M."/>
            <person name="Gevers D."/>
            <person name="Sizova M."/>
            <person name="Hazen A."/>
            <person name="Epstein S."/>
            <person name="Young S.K."/>
            <person name="Zeng Q."/>
            <person name="Gargeya S."/>
            <person name="Fitzgerald M."/>
            <person name="Haas B."/>
            <person name="Abouelleil A."/>
            <person name="Alvarado L."/>
            <person name="Arachchi H.M."/>
            <person name="Berlin A."/>
            <person name="Brown A."/>
            <person name="Chapman S.B."/>
            <person name="Chen Z."/>
            <person name="Dunbar C."/>
            <person name="Freedman E."/>
            <person name="Gearin G."/>
            <person name="Gellesch M."/>
            <person name="Goldberg J."/>
            <person name="Griggs A."/>
            <person name="Gujja S."/>
            <person name="Heiman D."/>
            <person name="Howarth C."/>
            <person name="Larson L."/>
            <person name="Lui A."/>
            <person name="MacDonald P.J.P."/>
            <person name="Montmayeur A."/>
            <person name="Murphy C."/>
            <person name="Neiman D."/>
            <person name="Pearson M."/>
            <person name="Priest M."/>
            <person name="Roberts A."/>
            <person name="Saif S."/>
            <person name="Shea T."/>
            <person name="Shenoy N."/>
            <person name="Sisk P."/>
            <person name="Stolte C."/>
            <person name="Sykes S."/>
            <person name="Wortman J."/>
            <person name="Nusbaum C."/>
            <person name="Birren B."/>
        </authorList>
    </citation>
    <scope>NUCLEOTIDE SEQUENCE [LARGE SCALE GENOMIC DNA]</scope>
    <source>
        <strain evidence="2 3">ACC19a</strain>
    </source>
</reference>
<evidence type="ECO:0000313" key="2">
    <source>
        <dbReference type="EMBL" id="EHL11137.1"/>
    </source>
</evidence>
<dbReference type="BioCyc" id="EBAC796937-HMP:GMGH-676-MONOMER"/>
<sequence length="95" mass="11835">MNKRYRKNIEKQKDIQEKIEELKLKQEMLKEEQEEMENTHVLKEYRSIDISIDDFLEMMRNYKKEGKQEQRNLQEMTNTKNHNNMEENNENQIEK</sequence>
<gene>
    <name evidence="2" type="ORF">HMPREF9629_00674</name>
</gene>
<dbReference type="HOGENOM" id="CLU_182195_0_0_9"/>
<dbReference type="EMBL" id="AFZE01000056">
    <property type="protein sequence ID" value="EHL11137.1"/>
    <property type="molecule type" value="Genomic_DNA"/>
</dbReference>
<organism evidence="2 3">
    <name type="scientific">Peptoanaerobacter stomatis</name>
    <dbReference type="NCBI Taxonomy" id="796937"/>
    <lineage>
        <taxon>Bacteria</taxon>
        <taxon>Bacillati</taxon>
        <taxon>Bacillota</taxon>
        <taxon>Clostridia</taxon>
        <taxon>Peptostreptococcales</taxon>
        <taxon>Filifactoraceae</taxon>
        <taxon>Peptoanaerobacter</taxon>
    </lineage>
</organism>
<dbReference type="Proteomes" id="UP000006437">
    <property type="component" value="Unassembled WGS sequence"/>
</dbReference>
<evidence type="ECO:0000256" key="1">
    <source>
        <dbReference type="SAM" id="MobiDB-lite"/>
    </source>
</evidence>
<dbReference type="RefSeq" id="WP_009524910.1">
    <property type="nucleotide sequence ID" value="NZ_JH414548.1"/>
</dbReference>
<protein>
    <submittedName>
        <fullName evidence="2">Uncharacterized protein</fullName>
    </submittedName>
</protein>
<comment type="caution">
    <text evidence="2">The sequence shown here is derived from an EMBL/GenBank/DDBJ whole genome shotgun (WGS) entry which is preliminary data.</text>
</comment>
<dbReference type="AlphaFoldDB" id="G9X2R7"/>